<reference evidence="3 4" key="1">
    <citation type="submission" date="2016-06" db="EMBL/GenBank/DDBJ databases">
        <title>Three novel species with peptidoglycan cell walls form the new genus Lacunisphaera gen. nov. in the family Opitutaceae of the verrucomicrobial subdivision 4.</title>
        <authorList>
            <person name="Rast P."/>
            <person name="Gloeckner I."/>
            <person name="Jogler M."/>
            <person name="Boedeker C."/>
            <person name="Jeske O."/>
            <person name="Wiegand S."/>
            <person name="Reinhardt R."/>
            <person name="Schumann P."/>
            <person name="Rohde M."/>
            <person name="Spring S."/>
            <person name="Gloeckner F.O."/>
            <person name="Jogler C."/>
        </authorList>
    </citation>
    <scope>NUCLEOTIDE SEQUENCE [LARGE SCALE GENOMIC DNA]</scope>
    <source>
        <strain evidence="3 4">IG16b</strain>
    </source>
</reference>
<dbReference type="STRING" id="1838286.Verru16b_02672"/>
<feature type="chain" id="PRO_5009105416" evidence="2">
    <location>
        <begin position="27"/>
        <end position="1379"/>
    </location>
</feature>
<dbReference type="KEGG" id="obg:Verru16b_02672"/>
<name>A0A1D8AXG9_9BACT</name>
<dbReference type="RefSeq" id="WP_069962718.1">
    <property type="nucleotide sequence ID" value="NZ_CP016094.1"/>
</dbReference>
<accession>A0A1D8AXG9</accession>
<feature type="signal peptide" evidence="2">
    <location>
        <begin position="1"/>
        <end position="26"/>
    </location>
</feature>
<proteinExistence type="predicted"/>
<feature type="region of interest" description="Disordered" evidence="1">
    <location>
        <begin position="90"/>
        <end position="122"/>
    </location>
</feature>
<evidence type="ECO:0000256" key="1">
    <source>
        <dbReference type="SAM" id="MobiDB-lite"/>
    </source>
</evidence>
<evidence type="ECO:0000313" key="3">
    <source>
        <dbReference type="EMBL" id="AOS45589.1"/>
    </source>
</evidence>
<dbReference type="EMBL" id="CP016094">
    <property type="protein sequence ID" value="AOS45589.1"/>
    <property type="molecule type" value="Genomic_DNA"/>
</dbReference>
<sequence length="1379" mass="151931">MKKHLLSPVRILLLATLTAVPIVSQAADWTDKNGKRIYISEDFQAAQNAQSRASLEAYRKNAQGVSGPSEAGPLDLWLRELQAKEEARLKTEQEAKDKQLSEKRQQAEGERKQVQAALEERRRQEREDAQIVVVGGQFMTGKAARLNREAEADKAAWDKWASDKAAFDQVYGPIIRTFEAAREAQRNGTRLIVPADAEPIARALVSDYHQGQRLSGLNEVRGTEAELFAVGMDLYRQCDLTQASLTGIACTAAALSGRGRILVDRFLAECADRKNAANGPGNRGAYGYDKGWAVLACALATPDGKLDEDQRRLAAALLAEVINGRPVDDYPDFEEKTVAALLVAAACQAPELGQLPQMRLNYIPMVRKSIWTQGFQSYPAPVMGAVPLVPSALDAQVWLSLAIRLVLSDGSAYPGLWFAQVRAVLNGKTGFVLSATARQTLQQALDGWCNRAQASPWLRQALQADFDLTCAVLEGKIAENDPRAAELKALWYWDCLIRDHDETALVGERIKDLANEDPFHSGVTGFLLHAGAPAVERYITAVTTAVRGEPDGLATWTAIQELTNFRVAEGEKLPDLGISPAAWRRLVIAGEASRQLNARWQWNDPRRDEAPTMARIKRIRQDILGESADELKLPEYSREPADFVRSLLLLTEGGLIPEARPAVKKLLENKEGVTDPTTVWLIARILGMELGEWAQVGTWLDDDRRRPNDRSNPLYLPYLVAIIAREHATGYWHQKEFDPLAQPANDTERIMHEAIDELAVELADSEAYESYTDAQRRPFLFLRLLEPLSAEPGVRSLLAHAMVGAAQRIHSAALAYHTATGTDREYAMSGIVYPPTYRVIELAALTLDWKEISPDLRVVAANLLIDFTSDYSDKHGLFAVLDGLIAGESDRLADPVAYLAGQFTGQAAEEYASQRRALLRVAKLPRGSLQTAVPWDSIPSVAARDVLPPPEATLAATTAFESAAVGSPERAKLAETLVTVQLTADLENPFERSAEKALYSAASNHTDDGVAALAYATLIRREHNEIPWAYPPASRLVTDLRSLSAFSFREKENDWYTRSREANGFAALVLAYQKRVPGARTRLIELYDPVLGDETRFALGSETHSLLDDDSSGFAQIGTRARLAAVGTKDATSWLQRVTALPSAEDEAGLTALYVNAVRAHAQPEVITTELLRMVRQDTAGNAERAALHTLIADADAPRFFGSAWRDDSPTPFKSAWMLEILDQMAALEIPVPEDDFTQPLEAESEQLLASVPEGTDVPEEVMARLSMISLALGSHRAEYQEQKTRERMRRLDPKTKILLAFASTRTTSELARTIIHGAPYDFINSLVQIAAEEDPSLIPLLLRYNVSAAGLKPITAEHWALLAEGRLWPLPDGVREAE</sequence>
<organism evidence="3 4">
    <name type="scientific">Lacunisphaera limnophila</name>
    <dbReference type="NCBI Taxonomy" id="1838286"/>
    <lineage>
        <taxon>Bacteria</taxon>
        <taxon>Pseudomonadati</taxon>
        <taxon>Verrucomicrobiota</taxon>
        <taxon>Opitutia</taxon>
        <taxon>Opitutales</taxon>
        <taxon>Opitutaceae</taxon>
        <taxon>Lacunisphaera</taxon>
    </lineage>
</organism>
<protein>
    <submittedName>
        <fullName evidence="3">Uncharacterized protein</fullName>
    </submittedName>
</protein>
<gene>
    <name evidence="3" type="ORF">Verru16b_02672</name>
</gene>
<evidence type="ECO:0000313" key="4">
    <source>
        <dbReference type="Proteomes" id="UP000095228"/>
    </source>
</evidence>
<dbReference type="Proteomes" id="UP000095228">
    <property type="component" value="Chromosome"/>
</dbReference>
<keyword evidence="4" id="KW-1185">Reference proteome</keyword>
<evidence type="ECO:0000256" key="2">
    <source>
        <dbReference type="SAM" id="SignalP"/>
    </source>
</evidence>
<keyword evidence="2" id="KW-0732">Signal</keyword>